<keyword evidence="8" id="KW-1185">Reference proteome</keyword>
<dbReference type="InterPro" id="IPR052969">
    <property type="entry name" value="Thr-specific_kinase-like"/>
</dbReference>
<feature type="compositionally biased region" description="Low complexity" evidence="5">
    <location>
        <begin position="595"/>
        <end position="604"/>
    </location>
</feature>
<evidence type="ECO:0000256" key="1">
    <source>
        <dbReference type="ARBA" id="ARBA00022527"/>
    </source>
</evidence>
<dbReference type="Pfam" id="PF02816">
    <property type="entry name" value="Alpha_kinase"/>
    <property type="match status" value="1"/>
</dbReference>
<dbReference type="GO" id="GO:0004674">
    <property type="term" value="F:protein serine/threonine kinase activity"/>
    <property type="evidence" value="ECO:0007669"/>
    <property type="project" value="UniProtKB-KW"/>
</dbReference>
<evidence type="ECO:0000313" key="8">
    <source>
        <dbReference type="Proteomes" id="UP001054857"/>
    </source>
</evidence>
<feature type="region of interest" description="Disordered" evidence="5">
    <location>
        <begin position="592"/>
        <end position="681"/>
    </location>
</feature>
<protein>
    <recommendedName>
        <fullName evidence="6">Alpha-type protein kinase domain-containing protein</fullName>
    </recommendedName>
</protein>
<keyword evidence="1" id="KW-0723">Serine/threonine-protein kinase</keyword>
<evidence type="ECO:0000256" key="2">
    <source>
        <dbReference type="ARBA" id="ARBA00022679"/>
    </source>
</evidence>
<dbReference type="Gene3D" id="3.40.50.410">
    <property type="entry name" value="von Willebrand factor, type A domain"/>
    <property type="match status" value="1"/>
</dbReference>
<evidence type="ECO:0000256" key="5">
    <source>
        <dbReference type="SAM" id="MobiDB-lite"/>
    </source>
</evidence>
<feature type="coiled-coil region" evidence="4">
    <location>
        <begin position="25"/>
        <end position="52"/>
    </location>
</feature>
<gene>
    <name evidence="7" type="ORF">Agub_g12505</name>
</gene>
<dbReference type="InterPro" id="IPR036465">
    <property type="entry name" value="vWFA_dom_sf"/>
</dbReference>
<dbReference type="InterPro" id="IPR011009">
    <property type="entry name" value="Kinase-like_dom_sf"/>
</dbReference>
<dbReference type="PANTHER" id="PTHR47763:SF4">
    <property type="entry name" value="ALPHA-PROTEIN KINASE VWKA"/>
    <property type="match status" value="1"/>
</dbReference>
<dbReference type="SUPFAM" id="SSF56112">
    <property type="entry name" value="Protein kinase-like (PK-like)"/>
    <property type="match status" value="1"/>
</dbReference>
<dbReference type="AlphaFoldDB" id="A0AAD3DZY6"/>
<reference evidence="7 8" key="1">
    <citation type="journal article" date="2021" name="Sci. Rep.">
        <title>Genome sequencing of the multicellular alga Astrephomene provides insights into convergent evolution of germ-soma differentiation.</title>
        <authorList>
            <person name="Yamashita S."/>
            <person name="Yamamoto K."/>
            <person name="Matsuzaki R."/>
            <person name="Suzuki S."/>
            <person name="Yamaguchi H."/>
            <person name="Hirooka S."/>
            <person name="Minakuchi Y."/>
            <person name="Miyagishima S."/>
            <person name="Kawachi M."/>
            <person name="Toyoda A."/>
            <person name="Nozaki H."/>
        </authorList>
    </citation>
    <scope>NUCLEOTIDE SEQUENCE [LARGE SCALE GENOMIC DNA]</scope>
    <source>
        <strain evidence="7 8">NIES-4017</strain>
    </source>
</reference>
<feature type="domain" description="Alpha-type protein kinase" evidence="6">
    <location>
        <begin position="338"/>
        <end position="591"/>
    </location>
</feature>
<organism evidence="7 8">
    <name type="scientific">Astrephomene gubernaculifera</name>
    <dbReference type="NCBI Taxonomy" id="47775"/>
    <lineage>
        <taxon>Eukaryota</taxon>
        <taxon>Viridiplantae</taxon>
        <taxon>Chlorophyta</taxon>
        <taxon>core chlorophytes</taxon>
        <taxon>Chlorophyceae</taxon>
        <taxon>CS clade</taxon>
        <taxon>Chlamydomonadales</taxon>
        <taxon>Astrephomenaceae</taxon>
        <taxon>Astrephomene</taxon>
    </lineage>
</organism>
<dbReference type="EMBL" id="BMAR01000036">
    <property type="protein sequence ID" value="GFR50312.1"/>
    <property type="molecule type" value="Genomic_DNA"/>
</dbReference>
<dbReference type="InterPro" id="IPR004166">
    <property type="entry name" value="a-kinase_dom"/>
</dbReference>
<proteinExistence type="predicted"/>
<dbReference type="PANTHER" id="PTHR47763">
    <property type="entry name" value="ALPHA-PROTEIN KINASE VWKA"/>
    <property type="match status" value="1"/>
</dbReference>
<keyword evidence="3" id="KW-0418">Kinase</keyword>
<evidence type="ECO:0000256" key="4">
    <source>
        <dbReference type="SAM" id="Coils"/>
    </source>
</evidence>
<keyword evidence="4" id="KW-0175">Coiled coil</keyword>
<evidence type="ECO:0000259" key="6">
    <source>
        <dbReference type="PROSITE" id="PS51158"/>
    </source>
</evidence>
<sequence length="749" mass="83329">MASGDELSKVVDMMKQMHLMGSQLGSETRQRLKQLEAKMKAEAQQFMAENAKKIMIRESQGLDLLFLLDVTVSMKPYRDGVVNQIVTVVSHLEAMYKYSKDNIRVGVVGYRDLHLEPRFELLPFTPVSACNEGCNVIKQWLNKLKFTTDKANDYPEDVHGGLEKAAAPELGWKSAARTIVHIADAPGHGKRLTGPNASFRDDFPNHDADGKELVKLLTRLRLETKVQTYKFIHILDPKNEKTYTRVMLEEFRRACGDPAWIIESDWQGDEEMGLEVIAAASESIQNSVSQRTGAQQPAPERVYTIDPSEPDWESLPAQPITITRHDTQLLGSIQTLLQLIDNGNHIRIKEVTEGNVARVRIALNPFAKGKNRLAYYGRYYPKGLGGGEVHEMVLKEFISSAGSDNSAVVYKAQLEAQTVASFLAEHFNKHAAQAAPQLRVPPVKYAPCDLACVPTGPKTVRFLLIEPLILGGIYKYNNNYGFVDLADMQPYLQAFSHWTYEVTDKRLMVVDLQGFRTLAEEDEVEVVLVDPAIHCVNKDFFPSTNLAAEGGFEAFLHSHMNPKFNAHGPICTTLLPGCCAYREQQHDLARAQRDNNNNNNNNNNRSSSGLWQGGRGAAAGANRGRGKGRGGGNQSDAGNRQQGRGRGVNALREAWLQPAPPSRPEDDPAGSFSSMSSTSSIHERMKAIKEAMDVHALCRKWLREDGIPVPSNLAEAINLCQAFGKIKRQEVADKFHARRVAANKARHVW</sequence>
<dbReference type="GO" id="GO:0005524">
    <property type="term" value="F:ATP binding"/>
    <property type="evidence" value="ECO:0007669"/>
    <property type="project" value="InterPro"/>
</dbReference>
<dbReference type="Proteomes" id="UP001054857">
    <property type="component" value="Unassembled WGS sequence"/>
</dbReference>
<comment type="caution">
    <text evidence="7">The sequence shown here is derived from an EMBL/GenBank/DDBJ whole genome shotgun (WGS) entry which is preliminary data.</text>
</comment>
<keyword evidence="2" id="KW-0808">Transferase</keyword>
<name>A0AAD3DZY6_9CHLO</name>
<dbReference type="PROSITE" id="PS51158">
    <property type="entry name" value="ALPHA_KINASE"/>
    <property type="match status" value="1"/>
</dbReference>
<evidence type="ECO:0000313" key="7">
    <source>
        <dbReference type="EMBL" id="GFR50312.1"/>
    </source>
</evidence>
<dbReference type="SUPFAM" id="SSF53300">
    <property type="entry name" value="vWA-like"/>
    <property type="match status" value="1"/>
</dbReference>
<accession>A0AAD3DZY6</accession>
<dbReference type="SMART" id="SM00811">
    <property type="entry name" value="Alpha_kinase"/>
    <property type="match status" value="1"/>
</dbReference>
<evidence type="ECO:0000256" key="3">
    <source>
        <dbReference type="ARBA" id="ARBA00022777"/>
    </source>
</evidence>
<feature type="compositionally biased region" description="Low complexity" evidence="5">
    <location>
        <begin position="671"/>
        <end position="680"/>
    </location>
</feature>
<dbReference type="Gene3D" id="3.30.200.20">
    <property type="entry name" value="Phosphorylase Kinase, domain 1"/>
    <property type="match status" value="1"/>
</dbReference>
<dbReference type="Gene3D" id="3.20.200.10">
    <property type="entry name" value="MHCK/EF2 kinase"/>
    <property type="match status" value="1"/>
</dbReference>